<gene>
    <name evidence="1" type="ORF">ACCO45_010710</name>
</gene>
<keyword evidence="2" id="KW-1185">Reference proteome</keyword>
<name>A0ACC4DFJ4_PURLI</name>
<accession>A0ACC4DFJ4</accession>
<protein>
    <submittedName>
        <fullName evidence="1">Uncharacterized protein</fullName>
    </submittedName>
</protein>
<sequence length="142" mass="15551">MVHTGSDSIHQMQEEAVKKQPPLPLSRALLPVRLLVHRMARHFDWPSALAGLRPLAGAKVSWVQQLALVASRHVLQLKWRGHRTLNRGSGSLVQTLSPELMPPHTLSAGSAGGWRSGDQVDQIARSGLYSSSMKRTRGALRG</sequence>
<reference evidence="1" key="1">
    <citation type="submission" date="2024-12" db="EMBL/GenBank/DDBJ databases">
        <title>Comparative genomics and development of molecular markers within Purpureocillium lilacinum and among Purpureocillium species.</title>
        <authorList>
            <person name="Yeh Z.-Y."/>
            <person name="Ni N.-T."/>
            <person name="Lo P.-H."/>
            <person name="Mushyakhwo K."/>
            <person name="Lin C.-F."/>
            <person name="Nai Y.-S."/>
        </authorList>
    </citation>
    <scope>NUCLEOTIDE SEQUENCE</scope>
    <source>
        <strain evidence="1">NCHU-NPUST-175</strain>
    </source>
</reference>
<dbReference type="EMBL" id="JBGNUJ010000010">
    <property type="protein sequence ID" value="KAL3955147.1"/>
    <property type="molecule type" value="Genomic_DNA"/>
</dbReference>
<evidence type="ECO:0000313" key="2">
    <source>
        <dbReference type="Proteomes" id="UP001638806"/>
    </source>
</evidence>
<evidence type="ECO:0000313" key="1">
    <source>
        <dbReference type="EMBL" id="KAL3955147.1"/>
    </source>
</evidence>
<comment type="caution">
    <text evidence="1">The sequence shown here is derived from an EMBL/GenBank/DDBJ whole genome shotgun (WGS) entry which is preliminary data.</text>
</comment>
<dbReference type="Proteomes" id="UP001638806">
    <property type="component" value="Unassembled WGS sequence"/>
</dbReference>
<proteinExistence type="predicted"/>
<organism evidence="1 2">
    <name type="scientific">Purpureocillium lilacinum</name>
    <name type="common">Paecilomyces lilacinus</name>
    <dbReference type="NCBI Taxonomy" id="33203"/>
    <lineage>
        <taxon>Eukaryota</taxon>
        <taxon>Fungi</taxon>
        <taxon>Dikarya</taxon>
        <taxon>Ascomycota</taxon>
        <taxon>Pezizomycotina</taxon>
        <taxon>Sordariomycetes</taxon>
        <taxon>Hypocreomycetidae</taxon>
        <taxon>Hypocreales</taxon>
        <taxon>Ophiocordycipitaceae</taxon>
        <taxon>Purpureocillium</taxon>
    </lineage>
</organism>